<sequence length="360" mass="37977">MKTTKSSLIGMLALCAVAIAVGLLFVHPSAEAEEAEEAIETVVPVQAGEIVKTTLHGYEVVYGNLVAAPAGADAPAGRVAVQSAIDGVVLRLACSPGQAVKKGDVLLELDARAAELAMKEQQQLLDFSRKEFDRQTRLLEIEGTSQMEYEQAARNFHQAEQAVVAAQVQLDYQTIRAPIAGTVASVRINAGDAVQAAQTLGEILNANRRVVSMQLPAAAAGRVQQGMPVQVETANGWIDAGTIGFIAEAVDPKNGTLEIRSTLLADVSLRIGQFVRARILCETHAGCLAVPAEAFVTNSDGETYVAVLSGDRASRLPVTGKLREDGWIEIEGEGLAAGMPIASEGAYGLPQETRVEVIGR</sequence>
<keyword evidence="6" id="KW-1185">Reference proteome</keyword>
<feature type="chain" id="PRO_5025458233" evidence="3">
    <location>
        <begin position="33"/>
        <end position="360"/>
    </location>
</feature>
<protein>
    <submittedName>
        <fullName evidence="5">Multidrug resistance protein MdtA</fullName>
    </submittedName>
</protein>
<evidence type="ECO:0000256" key="1">
    <source>
        <dbReference type="ARBA" id="ARBA00009477"/>
    </source>
</evidence>
<dbReference type="AlphaFoldDB" id="A0A6C2ULK0"/>
<gene>
    <name evidence="5" type="primary">mdtA_2</name>
    <name evidence="5" type="ORF">SCARR_03057</name>
</gene>
<accession>A0A6C2ULK0</accession>
<evidence type="ECO:0000313" key="6">
    <source>
        <dbReference type="Proteomes" id="UP000346198"/>
    </source>
</evidence>
<dbReference type="RefSeq" id="WP_168433336.1">
    <property type="nucleotide sequence ID" value="NZ_CAAHFH010000002.1"/>
</dbReference>
<dbReference type="InterPro" id="IPR058625">
    <property type="entry name" value="MdtA-like_BSH"/>
</dbReference>
<dbReference type="Gene3D" id="2.40.30.170">
    <property type="match status" value="1"/>
</dbReference>
<keyword evidence="3" id="KW-0732">Signal</keyword>
<feature type="signal peptide" evidence="3">
    <location>
        <begin position="1"/>
        <end position="32"/>
    </location>
</feature>
<organism evidence="5 6">
    <name type="scientific">Pontiella sulfatireligans</name>
    <dbReference type="NCBI Taxonomy" id="2750658"/>
    <lineage>
        <taxon>Bacteria</taxon>
        <taxon>Pseudomonadati</taxon>
        <taxon>Kiritimatiellota</taxon>
        <taxon>Kiritimatiellia</taxon>
        <taxon>Kiritimatiellales</taxon>
        <taxon>Pontiellaceae</taxon>
        <taxon>Pontiella</taxon>
    </lineage>
</organism>
<dbReference type="GO" id="GO:1990281">
    <property type="term" value="C:efflux pump complex"/>
    <property type="evidence" value="ECO:0007669"/>
    <property type="project" value="TreeGrafter"/>
</dbReference>
<dbReference type="NCBIfam" id="TIGR01730">
    <property type="entry name" value="RND_mfp"/>
    <property type="match status" value="1"/>
</dbReference>
<dbReference type="Gene3D" id="2.40.420.20">
    <property type="match status" value="1"/>
</dbReference>
<reference evidence="5 6" key="1">
    <citation type="submission" date="2019-04" db="EMBL/GenBank/DDBJ databases">
        <authorList>
            <person name="Van Vliet M D."/>
        </authorList>
    </citation>
    <scope>NUCLEOTIDE SEQUENCE [LARGE SCALE GENOMIC DNA]</scope>
    <source>
        <strain evidence="5 6">F21</strain>
    </source>
</reference>
<dbReference type="Pfam" id="PF25917">
    <property type="entry name" value="BSH_RND"/>
    <property type="match status" value="1"/>
</dbReference>
<name>A0A6C2ULK0_9BACT</name>
<dbReference type="SUPFAM" id="SSF111369">
    <property type="entry name" value="HlyD-like secretion proteins"/>
    <property type="match status" value="1"/>
</dbReference>
<dbReference type="InterPro" id="IPR006143">
    <property type="entry name" value="RND_pump_MFP"/>
</dbReference>
<comment type="similarity">
    <text evidence="1">Belongs to the membrane fusion protein (MFP) (TC 8.A.1) family.</text>
</comment>
<dbReference type="Proteomes" id="UP000346198">
    <property type="component" value="Unassembled WGS sequence"/>
</dbReference>
<evidence type="ECO:0000256" key="2">
    <source>
        <dbReference type="SAM" id="Coils"/>
    </source>
</evidence>
<dbReference type="PANTHER" id="PTHR30469:SF15">
    <property type="entry name" value="HLYD FAMILY OF SECRETION PROTEINS"/>
    <property type="match status" value="1"/>
</dbReference>
<feature type="domain" description="Multidrug resistance protein MdtA-like barrel-sandwich hybrid" evidence="4">
    <location>
        <begin position="79"/>
        <end position="203"/>
    </location>
</feature>
<feature type="coiled-coil region" evidence="2">
    <location>
        <begin position="111"/>
        <end position="169"/>
    </location>
</feature>
<evidence type="ECO:0000259" key="4">
    <source>
        <dbReference type="Pfam" id="PF25917"/>
    </source>
</evidence>
<dbReference type="EMBL" id="CAAHFH010000002">
    <property type="protein sequence ID" value="VGO20988.1"/>
    <property type="molecule type" value="Genomic_DNA"/>
</dbReference>
<proteinExistence type="inferred from homology"/>
<keyword evidence="2" id="KW-0175">Coiled coil</keyword>
<dbReference type="GO" id="GO:0015562">
    <property type="term" value="F:efflux transmembrane transporter activity"/>
    <property type="evidence" value="ECO:0007669"/>
    <property type="project" value="TreeGrafter"/>
</dbReference>
<dbReference type="Gene3D" id="1.10.287.470">
    <property type="entry name" value="Helix hairpin bin"/>
    <property type="match status" value="1"/>
</dbReference>
<dbReference type="Gene3D" id="2.40.50.100">
    <property type="match status" value="1"/>
</dbReference>
<evidence type="ECO:0000256" key="3">
    <source>
        <dbReference type="SAM" id="SignalP"/>
    </source>
</evidence>
<evidence type="ECO:0000313" key="5">
    <source>
        <dbReference type="EMBL" id="VGO20988.1"/>
    </source>
</evidence>
<dbReference type="PANTHER" id="PTHR30469">
    <property type="entry name" value="MULTIDRUG RESISTANCE PROTEIN MDTA"/>
    <property type="match status" value="1"/>
</dbReference>